<evidence type="ECO:0000313" key="2">
    <source>
        <dbReference type="EMBL" id="AKM82457.1"/>
    </source>
</evidence>
<accession>A0A0G4B615</accession>
<keyword evidence="1" id="KW-0812">Transmembrane</keyword>
<organism evidence="2 3">
    <name type="scientific">Berkelbacteria bacterium GW2011_GWE1_39_12</name>
    <dbReference type="NCBI Taxonomy" id="1618337"/>
    <lineage>
        <taxon>Bacteria</taxon>
        <taxon>Candidatus Berkelbacteria</taxon>
    </lineage>
</organism>
<keyword evidence="1" id="KW-0472">Membrane</keyword>
<reference evidence="2 3" key="1">
    <citation type="journal article" date="2015" name="Nature">
        <title>rRNA introns, odd ribosomes, and small enigmatic genomes across a large radiation of phyla.</title>
        <authorList>
            <person name="Brown C.T."/>
            <person name="Hug L.A."/>
            <person name="Thomas B.C."/>
            <person name="Sharon I."/>
            <person name="Castelle C.J."/>
            <person name="Singh A."/>
            <person name="Wilkins M.J."/>
            <person name="Williams K.H."/>
            <person name="Banfield J.F."/>
        </authorList>
    </citation>
    <scope>NUCLEOTIDE SEQUENCE [LARGE SCALE GENOMIC DNA]</scope>
</reference>
<protein>
    <submittedName>
        <fullName evidence="2">Uncharacterized protein</fullName>
    </submittedName>
</protein>
<dbReference type="KEGG" id="bbgw:UT28_C0001G0658"/>
<gene>
    <name evidence="2" type="ORF">UT28_C0001G0658</name>
</gene>
<feature type="transmembrane region" description="Helical" evidence="1">
    <location>
        <begin position="12"/>
        <end position="34"/>
    </location>
</feature>
<feature type="transmembrane region" description="Helical" evidence="1">
    <location>
        <begin position="108"/>
        <end position="126"/>
    </location>
</feature>
<evidence type="ECO:0000256" key="1">
    <source>
        <dbReference type="SAM" id="Phobius"/>
    </source>
</evidence>
<dbReference type="Proteomes" id="UP000035648">
    <property type="component" value="Chromosome"/>
</dbReference>
<sequence>MKKIAKVSTFWKIVLCFNIAEILIFVFSRISSFIEPHLSFQNQLNLDSIVGTYYFRLSLDVLILNFIFFFLSVLGIFLTFQNKTAGKILLVVSGLFFLINSLPDFLGLNNFLFCLILILITCLIINKFSNEV</sequence>
<evidence type="ECO:0000313" key="3">
    <source>
        <dbReference type="Proteomes" id="UP000035648"/>
    </source>
</evidence>
<dbReference type="STRING" id="1618337.UT28_C0001G0658"/>
<feature type="transmembrane region" description="Helical" evidence="1">
    <location>
        <begin position="54"/>
        <end position="78"/>
    </location>
</feature>
<feature type="transmembrane region" description="Helical" evidence="1">
    <location>
        <begin position="85"/>
        <end position="102"/>
    </location>
</feature>
<proteinExistence type="predicted"/>
<name>A0A0G4B615_9BACT</name>
<dbReference type="AlphaFoldDB" id="A0A0G4B615"/>
<keyword evidence="1" id="KW-1133">Transmembrane helix</keyword>
<dbReference type="EMBL" id="CP011213">
    <property type="protein sequence ID" value="AKM82457.1"/>
    <property type="molecule type" value="Genomic_DNA"/>
</dbReference>